<dbReference type="PANTHER" id="PTHR16305:SF35">
    <property type="entry name" value="TRANSCRIPTIONAL ACTIVATOR DOMAIN"/>
    <property type="match status" value="1"/>
</dbReference>
<dbReference type="SMART" id="SM00421">
    <property type="entry name" value="HTH_LUXR"/>
    <property type="match status" value="1"/>
</dbReference>
<dbReference type="SUPFAM" id="SSF52540">
    <property type="entry name" value="P-loop containing nucleoside triphosphate hydrolases"/>
    <property type="match status" value="1"/>
</dbReference>
<comment type="caution">
    <text evidence="5">The sequence shown here is derived from an EMBL/GenBank/DDBJ whole genome shotgun (WGS) entry which is preliminary data.</text>
</comment>
<dbReference type="RefSeq" id="WP_192759681.1">
    <property type="nucleotide sequence ID" value="NZ_JADBDZ010000001.1"/>
</dbReference>
<sequence>MGTPRGRGRELAVLDGLFGRARAGMGAALLLRGDPGVGKTALLEHAVACATEPSGMRVLRVAAAEAEATLPFAALHLLLRPALPGIGRLPDAQRRAIEAAFGPRTAGVPADRLLVGMATLSLLADLAADGPLLCVVDDAQWLDGPSADALAFAARRLGAEGVLLLAAARDTGAPSTLDGLDELRLTGLDEAESAALLDEHGGDLPRSARARILADADGNPLALRELPAALAAEPPGLLAPQTPLPLTDRLLRAFHDPVSRLPDGTRSLLLVAAADGTGDLGILLRATQALRDSTVAAGPGVDGPDAGGAGGPAASNPGVGGPGGDHAGSNGMRAGGVGSGGCWGGGFGGVEGFGVGELSRAQEAGVLRVGGGYVAFRHPLVRAAVYRGAGLAERHAVHRALAAVLTGPGDADRRAWHRAAAAVGPDEEIAAGLERGGVRARERGGYTAAAAVYERAARLSGDVGAAGRRLTLAAEAAGAAGLPEQARALAEEAAGCVTDPAVRVRAVRVRADAAAGRGDFRGAFALLMEGAEHGDAAMLADAAWAGALAGDRGLAAAAAARLDGLGAAGASRWLAALAAERPVPRLPPPPDLDGRAEPDARDLLAGVLTGQDAAVLGVAGALAAGHRDRGRIGALPAVRCLAAEAALNLGRPPDARVHAVAALELARECGQRRWAGHAAGVLAQLAAMEGDAARCRELAEAAMPFARDLAVVALGLLDLGRGAADGAEARLGAVAGARGAADLVEAAVRLGAPHRAAAAFGRIEEWAGHVRRAPFDALLARCRALLAPDDRAGGHFAEALGHHDRDARPFERARTELLYGEWLRRVRRRREARDRLRAAQETFERLGAAPWARRAAAELGATGVAARASAAPRRRGILARLTPQELRIVRLAGEGLTNRDIAARLFLSPRTVAYHLYKAYPKLDVSSRKELAALPLE</sequence>
<feature type="domain" description="HTH luxR-type" evidence="4">
    <location>
        <begin position="874"/>
        <end position="937"/>
    </location>
</feature>
<evidence type="ECO:0000313" key="6">
    <source>
        <dbReference type="Proteomes" id="UP000627838"/>
    </source>
</evidence>
<gene>
    <name evidence="5" type="ORF">H4W34_002908</name>
</gene>
<keyword evidence="6" id="KW-1185">Reference proteome</keyword>
<dbReference type="EMBL" id="JADBDZ010000001">
    <property type="protein sequence ID" value="MBE1533075.1"/>
    <property type="molecule type" value="Genomic_DNA"/>
</dbReference>
<dbReference type="InterPro" id="IPR016032">
    <property type="entry name" value="Sig_transdc_resp-reg_C-effctor"/>
</dbReference>
<keyword evidence="2" id="KW-0067">ATP-binding</keyword>
<dbReference type="InterPro" id="IPR041664">
    <property type="entry name" value="AAA_16"/>
</dbReference>
<dbReference type="InterPro" id="IPR000792">
    <property type="entry name" value="Tscrpt_reg_LuxR_C"/>
</dbReference>
<evidence type="ECO:0000313" key="5">
    <source>
        <dbReference type="EMBL" id="MBE1533075.1"/>
    </source>
</evidence>
<dbReference type="PROSITE" id="PS50043">
    <property type="entry name" value="HTH_LUXR_2"/>
    <property type="match status" value="1"/>
</dbReference>
<feature type="compositionally biased region" description="Low complexity" evidence="3">
    <location>
        <begin position="295"/>
        <end position="304"/>
    </location>
</feature>
<evidence type="ECO:0000256" key="3">
    <source>
        <dbReference type="SAM" id="MobiDB-lite"/>
    </source>
</evidence>
<dbReference type="SUPFAM" id="SSF46894">
    <property type="entry name" value="C-terminal effector domain of the bipartite response regulators"/>
    <property type="match status" value="1"/>
</dbReference>
<evidence type="ECO:0000259" key="4">
    <source>
        <dbReference type="PROSITE" id="PS50043"/>
    </source>
</evidence>
<dbReference type="Pfam" id="PF13191">
    <property type="entry name" value="AAA_16"/>
    <property type="match status" value="1"/>
</dbReference>
<dbReference type="CDD" id="cd06170">
    <property type="entry name" value="LuxR_C_like"/>
    <property type="match status" value="1"/>
</dbReference>
<dbReference type="PANTHER" id="PTHR16305">
    <property type="entry name" value="TESTICULAR SOLUBLE ADENYLYL CYCLASE"/>
    <property type="match status" value="1"/>
</dbReference>
<dbReference type="PRINTS" id="PR00038">
    <property type="entry name" value="HTHLUXR"/>
</dbReference>
<feature type="region of interest" description="Disordered" evidence="3">
    <location>
        <begin position="295"/>
        <end position="332"/>
    </location>
</feature>
<reference evidence="5 6" key="1">
    <citation type="submission" date="2020-10" db="EMBL/GenBank/DDBJ databases">
        <title>Sequencing the genomes of 1000 actinobacteria strains.</title>
        <authorList>
            <person name="Klenk H.-P."/>
        </authorList>
    </citation>
    <scope>NUCLEOTIDE SEQUENCE [LARGE SCALE GENOMIC DNA]</scope>
    <source>
        <strain evidence="5 6">DSM 46744</strain>
    </source>
</reference>
<name>A0ABR9JR81_9ACTN</name>
<dbReference type="Gene3D" id="1.10.10.10">
    <property type="entry name" value="Winged helix-like DNA-binding domain superfamily/Winged helix DNA-binding domain"/>
    <property type="match status" value="1"/>
</dbReference>
<dbReference type="Proteomes" id="UP000627838">
    <property type="component" value="Unassembled WGS sequence"/>
</dbReference>
<dbReference type="InterPro" id="IPR027417">
    <property type="entry name" value="P-loop_NTPase"/>
</dbReference>
<proteinExistence type="predicted"/>
<dbReference type="InterPro" id="IPR036388">
    <property type="entry name" value="WH-like_DNA-bd_sf"/>
</dbReference>
<evidence type="ECO:0000256" key="1">
    <source>
        <dbReference type="ARBA" id="ARBA00022741"/>
    </source>
</evidence>
<dbReference type="Pfam" id="PF00196">
    <property type="entry name" value="GerE"/>
    <property type="match status" value="1"/>
</dbReference>
<evidence type="ECO:0000256" key="2">
    <source>
        <dbReference type="ARBA" id="ARBA00022840"/>
    </source>
</evidence>
<dbReference type="GO" id="GO:0003677">
    <property type="term" value="F:DNA binding"/>
    <property type="evidence" value="ECO:0007669"/>
    <property type="project" value="UniProtKB-KW"/>
</dbReference>
<keyword evidence="5" id="KW-0238">DNA-binding</keyword>
<keyword evidence="1" id="KW-0547">Nucleotide-binding</keyword>
<protein>
    <submittedName>
        <fullName evidence="5">DNA-binding CsgD family transcriptional regulator</fullName>
    </submittedName>
</protein>
<accession>A0ABR9JR81</accession>
<organism evidence="5 6">
    <name type="scientific">Actinomadura algeriensis</name>
    <dbReference type="NCBI Taxonomy" id="1679523"/>
    <lineage>
        <taxon>Bacteria</taxon>
        <taxon>Bacillati</taxon>
        <taxon>Actinomycetota</taxon>
        <taxon>Actinomycetes</taxon>
        <taxon>Streptosporangiales</taxon>
        <taxon>Thermomonosporaceae</taxon>
        <taxon>Actinomadura</taxon>
    </lineage>
</organism>